<dbReference type="PANTHER" id="PTHR11280:SF5">
    <property type="entry name" value="GLUCOSAMINE-6-PHOSPHATE ISOMERASE"/>
    <property type="match status" value="1"/>
</dbReference>
<sequence length="299" mass="31803">MDVGIAESAAQAASIAADLIQRAVRAKPELVLGLATGSSPVGIYDELARRVNDGRISLAAASAFMLDEYVGLSPDHPQAYRSVIDDIFTRKVDIDPARVHGPDGTAKDVEAACIEYEQAIRAAGGTDVQILGIGTDGHIAFNEPTSSLASRTRIKTLTKQTRIDNSRFFGGDLDAVPSHCLTQGIGTIVEARKIILIAAGRGKAEAIRQTVEGPVSARWPATALQHHPDVTVLLDPAAACRLDLADYYREVWANKPAWQLPLGRPSARAEPTTRADVTGTCTDTAGMPPTLHHRGVDST</sequence>
<dbReference type="EC" id="3.5.99.6" evidence="4"/>
<keyword evidence="3 4" id="KW-0119">Carbohydrate metabolism</keyword>
<feature type="active site" description="Proton acceptor; for enolization step" evidence="4">
    <location>
        <position position="67"/>
    </location>
</feature>
<dbReference type="GO" id="GO:0006043">
    <property type="term" value="P:glucosamine catabolic process"/>
    <property type="evidence" value="ECO:0007669"/>
    <property type="project" value="TreeGrafter"/>
</dbReference>
<dbReference type="GO" id="GO:0005975">
    <property type="term" value="P:carbohydrate metabolic process"/>
    <property type="evidence" value="ECO:0007669"/>
    <property type="project" value="InterPro"/>
</dbReference>
<feature type="active site" description="For ring-opening step" evidence="4">
    <location>
        <position position="143"/>
    </location>
</feature>
<dbReference type="NCBIfam" id="NF001684">
    <property type="entry name" value="PRK00443.1-4"/>
    <property type="match status" value="1"/>
</dbReference>
<dbReference type="InterPro" id="IPR018321">
    <property type="entry name" value="Glucosamine6P_isomerase_CS"/>
</dbReference>
<dbReference type="CDD" id="cd01399">
    <property type="entry name" value="GlcN6P_deaminase"/>
    <property type="match status" value="1"/>
</dbReference>
<name>A0A512D611_9MICO</name>
<accession>A0A512D611</accession>
<dbReference type="RefSeq" id="WP_147068290.1">
    <property type="nucleotide sequence ID" value="NZ_BAAARO010000041.1"/>
</dbReference>
<dbReference type="InterPro" id="IPR004547">
    <property type="entry name" value="Glucosamine6P_isomerase"/>
</dbReference>
<feature type="domain" description="Glucosamine/galactosamine-6-phosphate isomerase" evidence="6">
    <location>
        <begin position="7"/>
        <end position="227"/>
    </location>
</feature>
<dbReference type="AlphaFoldDB" id="A0A512D611"/>
<dbReference type="EMBL" id="BJYX01000030">
    <property type="protein sequence ID" value="GEO31911.1"/>
    <property type="molecule type" value="Genomic_DNA"/>
</dbReference>
<evidence type="ECO:0000256" key="3">
    <source>
        <dbReference type="ARBA" id="ARBA00023277"/>
    </source>
</evidence>
<dbReference type="NCBIfam" id="TIGR00502">
    <property type="entry name" value="nagB"/>
    <property type="match status" value="1"/>
</dbReference>
<dbReference type="SUPFAM" id="SSF100950">
    <property type="entry name" value="NagB/RpiA/CoA transferase-like"/>
    <property type="match status" value="1"/>
</dbReference>
<evidence type="ECO:0000256" key="2">
    <source>
        <dbReference type="ARBA" id="ARBA00022801"/>
    </source>
</evidence>
<dbReference type="GO" id="GO:0004342">
    <property type="term" value="F:glucosamine-6-phosphate deaminase activity"/>
    <property type="evidence" value="ECO:0007669"/>
    <property type="project" value="UniProtKB-UniRule"/>
</dbReference>
<protein>
    <recommendedName>
        <fullName evidence="4">Glucosamine-6-phosphate deaminase</fullName>
        <ecNumber evidence="4">3.5.99.6</ecNumber>
    </recommendedName>
    <alternativeName>
        <fullName evidence="4">GlcN6P deaminase</fullName>
        <shortName evidence="4">GNPDA</shortName>
    </alternativeName>
    <alternativeName>
        <fullName evidence="4">Glucosamine-6-phosphate isomerase</fullName>
    </alternativeName>
</protein>
<dbReference type="OrthoDB" id="9791139at2"/>
<evidence type="ECO:0000259" key="6">
    <source>
        <dbReference type="Pfam" id="PF01182"/>
    </source>
</evidence>
<dbReference type="GO" id="GO:0005737">
    <property type="term" value="C:cytoplasm"/>
    <property type="evidence" value="ECO:0007669"/>
    <property type="project" value="TreeGrafter"/>
</dbReference>
<dbReference type="GO" id="GO:0006046">
    <property type="term" value="P:N-acetylglucosamine catabolic process"/>
    <property type="evidence" value="ECO:0007669"/>
    <property type="project" value="UniProtKB-UniRule"/>
</dbReference>
<comment type="caution">
    <text evidence="7">The sequence shown here is derived from an EMBL/GenBank/DDBJ whole genome shotgun (WGS) entry which is preliminary data.</text>
</comment>
<dbReference type="FunFam" id="3.40.50.1360:FF:000003">
    <property type="entry name" value="Glucosamine-6-phosphate deaminase"/>
    <property type="match status" value="1"/>
</dbReference>
<feature type="region of interest" description="Disordered" evidence="5">
    <location>
        <begin position="263"/>
        <end position="299"/>
    </location>
</feature>
<dbReference type="Pfam" id="PF01182">
    <property type="entry name" value="Glucosamine_iso"/>
    <property type="match status" value="1"/>
</dbReference>
<evidence type="ECO:0000313" key="8">
    <source>
        <dbReference type="Proteomes" id="UP000321534"/>
    </source>
</evidence>
<feature type="active site" description="Proton acceptor; for ring-opening step" evidence="4">
    <location>
        <position position="138"/>
    </location>
</feature>
<organism evidence="7 8">
    <name type="scientific">Terrabacter aerolatus</name>
    <dbReference type="NCBI Taxonomy" id="422442"/>
    <lineage>
        <taxon>Bacteria</taxon>
        <taxon>Bacillati</taxon>
        <taxon>Actinomycetota</taxon>
        <taxon>Actinomycetes</taxon>
        <taxon>Micrococcales</taxon>
        <taxon>Intrasporangiaceae</taxon>
        <taxon>Terrabacter</taxon>
    </lineage>
</organism>
<feature type="site" description="Part of the allosteric site" evidence="4">
    <location>
        <position position="146"/>
    </location>
</feature>
<dbReference type="GO" id="GO:0019262">
    <property type="term" value="P:N-acetylneuraminate catabolic process"/>
    <property type="evidence" value="ECO:0007669"/>
    <property type="project" value="UniProtKB-UniRule"/>
</dbReference>
<comment type="similarity">
    <text evidence="4">Belongs to the glucosamine/galactosamine-6-phosphate isomerase family. NagB subfamily.</text>
</comment>
<keyword evidence="2 4" id="KW-0378">Hydrolase</keyword>
<dbReference type="HAMAP" id="MF_01241">
    <property type="entry name" value="GlcN6P_deamin"/>
    <property type="match status" value="1"/>
</dbReference>
<comment type="catalytic activity">
    <reaction evidence="1 4">
        <text>alpha-D-glucosamine 6-phosphate + H2O = beta-D-fructose 6-phosphate + NH4(+)</text>
        <dbReference type="Rhea" id="RHEA:12172"/>
        <dbReference type="ChEBI" id="CHEBI:15377"/>
        <dbReference type="ChEBI" id="CHEBI:28938"/>
        <dbReference type="ChEBI" id="CHEBI:57634"/>
        <dbReference type="ChEBI" id="CHEBI:75989"/>
        <dbReference type="EC" id="3.5.99.6"/>
    </reaction>
</comment>
<evidence type="ECO:0000256" key="5">
    <source>
        <dbReference type="SAM" id="MobiDB-lite"/>
    </source>
</evidence>
<dbReference type="GO" id="GO:0042802">
    <property type="term" value="F:identical protein binding"/>
    <property type="evidence" value="ECO:0007669"/>
    <property type="project" value="TreeGrafter"/>
</dbReference>
<feature type="site" description="Part of the allosteric site" evidence="4">
    <location>
        <position position="153"/>
    </location>
</feature>
<feature type="active site" description="For ring-opening step" evidence="4">
    <location>
        <position position="136"/>
    </location>
</feature>
<dbReference type="UniPathway" id="UPA00629">
    <property type="reaction ID" value="UER00684"/>
</dbReference>
<reference evidence="7 8" key="1">
    <citation type="submission" date="2019-07" db="EMBL/GenBank/DDBJ databases">
        <title>Whole genome shotgun sequence of Terrabacter aerolatus NBRC 106305.</title>
        <authorList>
            <person name="Hosoyama A."/>
            <person name="Uohara A."/>
            <person name="Ohji S."/>
            <person name="Ichikawa N."/>
        </authorList>
    </citation>
    <scope>NUCLEOTIDE SEQUENCE [LARGE SCALE GENOMIC DNA]</scope>
    <source>
        <strain evidence="7 8">NBRC 106305</strain>
    </source>
</reference>
<proteinExistence type="inferred from homology"/>
<comment type="caution">
    <text evidence="4">Lacks conserved residue(s) required for the propagation of feature annotation.</text>
</comment>
<dbReference type="PANTHER" id="PTHR11280">
    <property type="entry name" value="GLUCOSAMINE-6-PHOSPHATE ISOMERASE"/>
    <property type="match status" value="1"/>
</dbReference>
<evidence type="ECO:0000313" key="7">
    <source>
        <dbReference type="EMBL" id="GEO31911.1"/>
    </source>
</evidence>
<evidence type="ECO:0000256" key="1">
    <source>
        <dbReference type="ARBA" id="ARBA00000644"/>
    </source>
</evidence>
<comment type="function">
    <text evidence="4">Catalyzes the reversible isomerization-deamination of glucosamine 6-phosphate (GlcN6P) to form fructose 6-phosphate (Fru6P) and ammonium ion.</text>
</comment>
<dbReference type="PROSITE" id="PS01161">
    <property type="entry name" value="GLC_GALNAC_ISOMERASE"/>
    <property type="match status" value="1"/>
</dbReference>
<feature type="site" description="Part of the allosteric site" evidence="4">
    <location>
        <position position="156"/>
    </location>
</feature>
<gene>
    <name evidence="7" type="primary">nagB_2</name>
    <name evidence="4" type="synonym">nagB</name>
    <name evidence="7" type="ORF">TAE01_37210</name>
</gene>
<dbReference type="InterPro" id="IPR037171">
    <property type="entry name" value="NagB/RpiA_transferase-like"/>
</dbReference>
<keyword evidence="8" id="KW-1185">Reference proteome</keyword>
<keyword evidence="4" id="KW-0021">Allosteric enzyme</keyword>
<dbReference type="Gene3D" id="3.40.50.1360">
    <property type="match status" value="1"/>
</dbReference>
<comment type="activity regulation">
    <text evidence="4">Allosterically activated by N-acetylglucosamine 6-phosphate (GlcNAc6P).</text>
</comment>
<feature type="site" description="Part of the allosteric site" evidence="4">
    <location>
        <position position="155"/>
    </location>
</feature>
<comment type="pathway">
    <text evidence="4">Amino-sugar metabolism; N-acetylneuraminate degradation; D-fructose 6-phosphate from N-acetylneuraminate: step 5/5.</text>
</comment>
<dbReference type="Proteomes" id="UP000321534">
    <property type="component" value="Unassembled WGS sequence"/>
</dbReference>
<dbReference type="InterPro" id="IPR006148">
    <property type="entry name" value="Glc/Gal-6P_isomerase"/>
</dbReference>
<evidence type="ECO:0000256" key="4">
    <source>
        <dbReference type="HAMAP-Rule" id="MF_01241"/>
    </source>
</evidence>